<dbReference type="EMBL" id="CAJVPW010067793">
    <property type="protein sequence ID" value="CAG8789624.1"/>
    <property type="molecule type" value="Genomic_DNA"/>
</dbReference>
<protein>
    <submittedName>
        <fullName evidence="1">12098_t:CDS:1</fullName>
    </submittedName>
</protein>
<reference evidence="1" key="1">
    <citation type="submission" date="2021-06" db="EMBL/GenBank/DDBJ databases">
        <authorList>
            <person name="Kallberg Y."/>
            <person name="Tangrot J."/>
            <person name="Rosling A."/>
        </authorList>
    </citation>
    <scope>NUCLEOTIDE SEQUENCE</scope>
    <source>
        <strain evidence="1">28 12/20/2015</strain>
    </source>
</reference>
<comment type="caution">
    <text evidence="1">The sequence shown here is derived from an EMBL/GenBank/DDBJ whole genome shotgun (WGS) entry which is preliminary data.</text>
</comment>
<keyword evidence="2" id="KW-1185">Reference proteome</keyword>
<organism evidence="1 2">
    <name type="scientific">Cetraspora pellucida</name>
    <dbReference type="NCBI Taxonomy" id="1433469"/>
    <lineage>
        <taxon>Eukaryota</taxon>
        <taxon>Fungi</taxon>
        <taxon>Fungi incertae sedis</taxon>
        <taxon>Mucoromycota</taxon>
        <taxon>Glomeromycotina</taxon>
        <taxon>Glomeromycetes</taxon>
        <taxon>Diversisporales</taxon>
        <taxon>Gigasporaceae</taxon>
        <taxon>Cetraspora</taxon>
    </lineage>
</organism>
<gene>
    <name evidence="1" type="ORF">SPELUC_LOCUS17107</name>
</gene>
<feature type="non-terminal residue" evidence="1">
    <location>
        <position position="103"/>
    </location>
</feature>
<evidence type="ECO:0000313" key="2">
    <source>
        <dbReference type="Proteomes" id="UP000789366"/>
    </source>
</evidence>
<proteinExistence type="predicted"/>
<name>A0ACA9RF07_9GLOM</name>
<accession>A0ACA9RF07</accession>
<sequence>FLKRNNKKHILPDSHGATMESSFVSRETFNEIITEYITNLPKCKQDKALINLELLSKIKLILLNLSDMNISDKNTREWARKRFQIEEITPDDFRIIVKKDNNP</sequence>
<dbReference type="Proteomes" id="UP000789366">
    <property type="component" value="Unassembled WGS sequence"/>
</dbReference>
<feature type="non-terminal residue" evidence="1">
    <location>
        <position position="1"/>
    </location>
</feature>
<evidence type="ECO:0000313" key="1">
    <source>
        <dbReference type="EMBL" id="CAG8789624.1"/>
    </source>
</evidence>